<dbReference type="InterPro" id="IPR011993">
    <property type="entry name" value="PH-like_dom_sf"/>
</dbReference>
<dbReference type="PROSITE" id="PS00108">
    <property type="entry name" value="PROTEIN_KINASE_ST"/>
    <property type="match status" value="1"/>
</dbReference>
<comment type="caution">
    <text evidence="6">The sequence shown here is derived from an EMBL/GenBank/DDBJ whole genome shotgun (WGS) entry which is preliminary data.</text>
</comment>
<feature type="binding site" evidence="3">
    <location>
        <position position="192"/>
    </location>
    <ligand>
        <name>ATP</name>
        <dbReference type="ChEBI" id="CHEBI:30616"/>
    </ligand>
</feature>
<feature type="domain" description="PH" evidence="4">
    <location>
        <begin position="19"/>
        <end position="139"/>
    </location>
</feature>
<dbReference type="Gene3D" id="6.20.350.10">
    <property type="match status" value="1"/>
</dbReference>
<dbReference type="InterPro" id="IPR000719">
    <property type="entry name" value="Prot_kinase_dom"/>
</dbReference>
<dbReference type="GO" id="GO:0005524">
    <property type="term" value="F:ATP binding"/>
    <property type="evidence" value="ECO:0007669"/>
    <property type="project" value="UniProtKB-UniRule"/>
</dbReference>
<dbReference type="GO" id="GO:0004674">
    <property type="term" value="F:protein serine/threonine kinase activity"/>
    <property type="evidence" value="ECO:0007669"/>
    <property type="project" value="InterPro"/>
</dbReference>
<dbReference type="AlphaFoldDB" id="A0A024GNR6"/>
<keyword evidence="1 3" id="KW-0547">Nucleotide-binding</keyword>
<dbReference type="Gene3D" id="1.10.510.10">
    <property type="entry name" value="Transferase(Phosphotransferase) domain 1"/>
    <property type="match status" value="2"/>
</dbReference>
<evidence type="ECO:0000256" key="1">
    <source>
        <dbReference type="ARBA" id="ARBA00022741"/>
    </source>
</evidence>
<evidence type="ECO:0000259" key="5">
    <source>
        <dbReference type="PROSITE" id="PS50011"/>
    </source>
</evidence>
<dbReference type="PANTHER" id="PTHR24348">
    <property type="entry name" value="SERINE/THREONINE-PROTEIN KINASE UNC-51-RELATED"/>
    <property type="match status" value="1"/>
</dbReference>
<dbReference type="Proteomes" id="UP000053237">
    <property type="component" value="Unassembled WGS sequence"/>
</dbReference>
<dbReference type="InterPro" id="IPR001849">
    <property type="entry name" value="PH_domain"/>
</dbReference>
<dbReference type="PROSITE" id="PS00107">
    <property type="entry name" value="PROTEIN_KINASE_ATP"/>
    <property type="match status" value="1"/>
</dbReference>
<dbReference type="PROSITE" id="PS50003">
    <property type="entry name" value="PH_DOMAIN"/>
    <property type="match status" value="1"/>
</dbReference>
<dbReference type="Pfam" id="PF02026">
    <property type="entry name" value="RyR"/>
    <property type="match status" value="1"/>
</dbReference>
<dbReference type="InterPro" id="IPR008271">
    <property type="entry name" value="Ser/Thr_kinase_AS"/>
</dbReference>
<dbReference type="PROSITE" id="PS50011">
    <property type="entry name" value="PROTEIN_KINASE_DOM"/>
    <property type="match status" value="1"/>
</dbReference>
<proteinExistence type="predicted"/>
<keyword evidence="2 3" id="KW-0067">ATP-binding</keyword>
<evidence type="ECO:0000256" key="2">
    <source>
        <dbReference type="ARBA" id="ARBA00022840"/>
    </source>
</evidence>
<dbReference type="PANTHER" id="PTHR24348:SF72">
    <property type="entry name" value="SERINE_THREONINE PROTEIN KINASE"/>
    <property type="match status" value="1"/>
</dbReference>
<evidence type="ECO:0000259" key="4">
    <source>
        <dbReference type="PROSITE" id="PS50003"/>
    </source>
</evidence>
<dbReference type="SMART" id="SM00220">
    <property type="entry name" value="S_TKc"/>
    <property type="match status" value="1"/>
</dbReference>
<dbReference type="Pfam" id="PF00069">
    <property type="entry name" value="Pkinase"/>
    <property type="match status" value="2"/>
</dbReference>
<name>A0A024GNR6_9STRA</name>
<dbReference type="GO" id="GO:0010506">
    <property type="term" value="P:regulation of autophagy"/>
    <property type="evidence" value="ECO:0007669"/>
    <property type="project" value="InterPro"/>
</dbReference>
<dbReference type="InterPro" id="IPR011009">
    <property type="entry name" value="Kinase-like_dom_sf"/>
</dbReference>
<feature type="domain" description="Protein kinase" evidence="5">
    <location>
        <begin position="159"/>
        <end position="498"/>
    </location>
</feature>
<dbReference type="Gene3D" id="2.30.29.30">
    <property type="entry name" value="Pleckstrin-homology domain (PH domain)/Phosphotyrosine-binding domain (PTB)"/>
    <property type="match status" value="1"/>
</dbReference>
<dbReference type="STRING" id="65357.A0A024GNR6"/>
<dbReference type="OrthoDB" id="68483at2759"/>
<dbReference type="InParanoid" id="A0A024GNR6"/>
<dbReference type="InterPro" id="IPR003032">
    <property type="entry name" value="Ryanodine_rcpt"/>
</dbReference>
<dbReference type="SUPFAM" id="SSF56112">
    <property type="entry name" value="Protein kinase-like (PK-like)"/>
    <property type="match status" value="1"/>
</dbReference>
<accession>A0A024GNR6</accession>
<dbReference type="EMBL" id="CAIX01000208">
    <property type="protein sequence ID" value="CCI48190.1"/>
    <property type="molecule type" value="Genomic_DNA"/>
</dbReference>
<organism evidence="6 7">
    <name type="scientific">Albugo candida</name>
    <dbReference type="NCBI Taxonomy" id="65357"/>
    <lineage>
        <taxon>Eukaryota</taxon>
        <taxon>Sar</taxon>
        <taxon>Stramenopiles</taxon>
        <taxon>Oomycota</taxon>
        <taxon>Peronosporomycetes</taxon>
        <taxon>Albuginales</taxon>
        <taxon>Albuginaceae</taxon>
        <taxon>Albugo</taxon>
    </lineage>
</organism>
<protein>
    <recommendedName>
        <fullName evidence="8">Protein kinase domain-containing protein</fullName>
    </recommendedName>
</protein>
<dbReference type="InterPro" id="IPR017441">
    <property type="entry name" value="Protein_kinase_ATP_BS"/>
</dbReference>
<evidence type="ECO:0008006" key="8">
    <source>
        <dbReference type="Google" id="ProtNLM"/>
    </source>
</evidence>
<sequence length="770" mass="87956">MVFSHFFCGGSHVTDAKQQIVHEGALQYWSRKQTWKKRWFSLEANSYGLFKKTQSGHNRLVGCSSQQYVLIQSVQPLSAIRESTAKSISPISRVQDGGIEAIMRFGFSILTSKNAWITFHTETYEEECIWAMIMIQYSHGFTREITEMLTDRGLLDGKYTYIRELGRGASGLVSLYMCQGRPYAIKKLFAVKEKKCFTRPLKITDLIADEAKLASETASIIPETVRREIAVLKKATLLPYVIQLHDIILDVEHKQYYLVMEYMGGGSVAEWDTKEMKYKMAIPHDDKMIKIYFTQVIIALRALHSNGLCHRDIKPENLMVSQDLTTCKVVDLGVAQYFVKEDHGQQMTGAFDVRNEFANEDTTRATGKSETIPNKISTSKPIDLYSRLSVVLEQHEVFLTDTKGTYPFLPPEALSNARYGGFKADIWAAGVTLYALIFEKLPFFSISTLELFEQIQSSILEFPKGCEDTLLKDLLQRLLEKDAHERIDIDQILHHQWLAPVLESVHQHVEERQSSITVNDHEVHGIFSALQCHFGTKKCSKATETQKKTEQTASIDKSRSICSNGFPLPTIDIGSFVLPKWINLELIAAKAPFNWTRLAPVILNADCSGSESRTQDHEIIENRELLCVRHMMLCVTAAGCRISRKKVRDVECQQGQNHSVSLVFESTKSTLKQPNQTKIRLPWEFDLLMDRIMHNVYEIWAQDLRKQGWKSGAVFNLETKIHPSLKSFSELNDDEKTELRRGIALTFKTCLEIGYEFTFQRRTSIDKLIK</sequence>
<evidence type="ECO:0000313" key="6">
    <source>
        <dbReference type="EMBL" id="CCI48190.1"/>
    </source>
</evidence>
<dbReference type="GO" id="GO:0005737">
    <property type="term" value="C:cytoplasm"/>
    <property type="evidence" value="ECO:0007669"/>
    <property type="project" value="TreeGrafter"/>
</dbReference>
<dbReference type="SUPFAM" id="SSF50729">
    <property type="entry name" value="PH domain-like"/>
    <property type="match status" value="1"/>
</dbReference>
<reference evidence="6 7" key="1">
    <citation type="submission" date="2012-05" db="EMBL/GenBank/DDBJ databases">
        <title>Recombination and specialization in a pathogen metapopulation.</title>
        <authorList>
            <person name="Gardiner A."/>
            <person name="Kemen E."/>
            <person name="Schultz-Larsen T."/>
            <person name="MacLean D."/>
            <person name="Van Oosterhout C."/>
            <person name="Jones J.D.G."/>
        </authorList>
    </citation>
    <scope>NUCLEOTIDE SEQUENCE [LARGE SCALE GENOMIC DNA]</scope>
    <source>
        <strain evidence="6 7">Ac Nc2</strain>
    </source>
</reference>
<evidence type="ECO:0000256" key="3">
    <source>
        <dbReference type="PROSITE-ProRule" id="PRU10141"/>
    </source>
</evidence>
<keyword evidence="7" id="KW-1185">Reference proteome</keyword>
<evidence type="ECO:0000313" key="7">
    <source>
        <dbReference type="Proteomes" id="UP000053237"/>
    </source>
</evidence>
<gene>
    <name evidence="6" type="ORF">BN9_092520</name>
</gene>
<dbReference type="InterPro" id="IPR045269">
    <property type="entry name" value="Atg1-like"/>
</dbReference>